<dbReference type="OrthoDB" id="2102561at2759"/>
<reference evidence="4 5" key="1">
    <citation type="submission" date="2017-03" db="EMBL/GenBank/DDBJ databases">
        <title>Genomes of endolithic fungi from Antarctica.</title>
        <authorList>
            <person name="Coleine C."/>
            <person name="Masonjones S."/>
            <person name="Stajich J.E."/>
        </authorList>
    </citation>
    <scope>NUCLEOTIDE SEQUENCE [LARGE SCALE GENOMIC DNA]</scope>
    <source>
        <strain evidence="4 5">CCFEE 6314</strain>
    </source>
</reference>
<dbReference type="PANTHER" id="PTHR44169:SF6">
    <property type="entry name" value="NADPH-DEPENDENT 1-ACYLDIHYDROXYACETONE PHOSPHATE REDUCTASE"/>
    <property type="match status" value="1"/>
</dbReference>
<comment type="similarity">
    <text evidence="1 3">Belongs to the short-chain dehydrogenases/reductases (SDR) family.</text>
</comment>
<name>A0A438NEH5_EXOME</name>
<evidence type="ECO:0000256" key="2">
    <source>
        <dbReference type="ARBA" id="ARBA00023002"/>
    </source>
</evidence>
<dbReference type="GO" id="GO:0004806">
    <property type="term" value="F:triacylglycerol lipase activity"/>
    <property type="evidence" value="ECO:0007669"/>
    <property type="project" value="TreeGrafter"/>
</dbReference>
<dbReference type="EMBL" id="NAJM01000005">
    <property type="protein sequence ID" value="RVX74126.1"/>
    <property type="molecule type" value="Genomic_DNA"/>
</dbReference>
<dbReference type="PRINTS" id="PR00081">
    <property type="entry name" value="GDHRDH"/>
</dbReference>
<dbReference type="GO" id="GO:0005783">
    <property type="term" value="C:endoplasmic reticulum"/>
    <property type="evidence" value="ECO:0007669"/>
    <property type="project" value="TreeGrafter"/>
</dbReference>
<dbReference type="GO" id="GO:0000140">
    <property type="term" value="F:acylglycerone-phosphate reductase (NADP+) activity"/>
    <property type="evidence" value="ECO:0007669"/>
    <property type="project" value="TreeGrafter"/>
</dbReference>
<dbReference type="GO" id="GO:0005811">
    <property type="term" value="C:lipid droplet"/>
    <property type="evidence" value="ECO:0007669"/>
    <property type="project" value="TreeGrafter"/>
</dbReference>
<dbReference type="Gene3D" id="3.40.50.720">
    <property type="entry name" value="NAD(P)-binding Rossmann-like Domain"/>
    <property type="match status" value="1"/>
</dbReference>
<evidence type="ECO:0008006" key="6">
    <source>
        <dbReference type="Google" id="ProtNLM"/>
    </source>
</evidence>
<evidence type="ECO:0000256" key="3">
    <source>
        <dbReference type="RuleBase" id="RU000363"/>
    </source>
</evidence>
<dbReference type="Proteomes" id="UP000288859">
    <property type="component" value="Unassembled WGS sequence"/>
</dbReference>
<sequence length="293" mass="31490">MTIKDTKSSTAKPRSVLITGCSDGGLGAALAIELHGAGLHVYATARNPSKLAQVQAHGIETFTLDVTSQDSIVAAVARVPSLDILVNNAGALYSMPFSDMSIPRAKELFDLNVWSYLAVTQAFLPTLIKSKGIVVNQTSSAGSEAIAFQSAYNASKAAMIMFSDCMKLELAPFGVKVVNLRTSNAASNNYNNQAGRADIQLPNGSIYQVAKEAVERTMRGDGFPMEVTAEQWARQVAQDLLKHDPPPSNIWRGTKAWVGWLSSLRPFGLPEVVLKKLAGLDVVEKAVRQSERA</sequence>
<comment type="caution">
    <text evidence="4">The sequence shown here is derived from an EMBL/GenBank/DDBJ whole genome shotgun (WGS) entry which is preliminary data.</text>
</comment>
<dbReference type="GO" id="GO:0006654">
    <property type="term" value="P:phosphatidic acid biosynthetic process"/>
    <property type="evidence" value="ECO:0007669"/>
    <property type="project" value="TreeGrafter"/>
</dbReference>
<evidence type="ECO:0000313" key="4">
    <source>
        <dbReference type="EMBL" id="RVX74126.1"/>
    </source>
</evidence>
<keyword evidence="2" id="KW-0560">Oxidoreductase</keyword>
<organism evidence="4 5">
    <name type="scientific">Exophiala mesophila</name>
    <name type="common">Black yeast-like fungus</name>
    <dbReference type="NCBI Taxonomy" id="212818"/>
    <lineage>
        <taxon>Eukaryota</taxon>
        <taxon>Fungi</taxon>
        <taxon>Dikarya</taxon>
        <taxon>Ascomycota</taxon>
        <taxon>Pezizomycotina</taxon>
        <taxon>Eurotiomycetes</taxon>
        <taxon>Chaetothyriomycetidae</taxon>
        <taxon>Chaetothyriales</taxon>
        <taxon>Herpotrichiellaceae</taxon>
        <taxon>Exophiala</taxon>
    </lineage>
</organism>
<dbReference type="PANTHER" id="PTHR44169">
    <property type="entry name" value="NADPH-DEPENDENT 1-ACYLDIHYDROXYACETONE PHOSPHATE REDUCTASE"/>
    <property type="match status" value="1"/>
</dbReference>
<protein>
    <recommendedName>
        <fullName evidence="6">NAD(P)-binding protein</fullName>
    </recommendedName>
</protein>
<dbReference type="SUPFAM" id="SSF51735">
    <property type="entry name" value="NAD(P)-binding Rossmann-fold domains"/>
    <property type="match status" value="1"/>
</dbReference>
<gene>
    <name evidence="4" type="ORF">B0A52_01958</name>
</gene>
<dbReference type="PRINTS" id="PR00080">
    <property type="entry name" value="SDRFAMILY"/>
</dbReference>
<dbReference type="VEuPathDB" id="FungiDB:PV10_04724"/>
<dbReference type="Pfam" id="PF00106">
    <property type="entry name" value="adh_short"/>
    <property type="match status" value="1"/>
</dbReference>
<dbReference type="InterPro" id="IPR002347">
    <property type="entry name" value="SDR_fam"/>
</dbReference>
<proteinExistence type="inferred from homology"/>
<dbReference type="GO" id="GO:0019433">
    <property type="term" value="P:triglyceride catabolic process"/>
    <property type="evidence" value="ECO:0007669"/>
    <property type="project" value="TreeGrafter"/>
</dbReference>
<evidence type="ECO:0000313" key="5">
    <source>
        <dbReference type="Proteomes" id="UP000288859"/>
    </source>
</evidence>
<accession>A0A438NEH5</accession>
<dbReference type="InterPro" id="IPR036291">
    <property type="entry name" value="NAD(P)-bd_dom_sf"/>
</dbReference>
<dbReference type="AlphaFoldDB" id="A0A438NEH5"/>
<evidence type="ECO:0000256" key="1">
    <source>
        <dbReference type="ARBA" id="ARBA00006484"/>
    </source>
</evidence>